<evidence type="ECO:0000313" key="7">
    <source>
        <dbReference type="Proteomes" id="UP000255036"/>
    </source>
</evidence>
<gene>
    <name evidence="6" type="ORF">DWV06_03925</name>
</gene>
<dbReference type="InterPro" id="IPR045959">
    <property type="entry name" value="CGDB"/>
</dbReference>
<dbReference type="GO" id="GO:0016829">
    <property type="term" value="F:lyase activity"/>
    <property type="evidence" value="ECO:0007669"/>
    <property type="project" value="UniProtKB-KW"/>
</dbReference>
<proteinExistence type="inferred from homology"/>
<sequence length="142" mass="16033">MAFAMRINFVDVVCEDSLKTCYANGKRTGFQFDIRLSYYRGQFLSVIDTFGVKVDGREISEEAIRFCVNGKEFGISQLHDQVSEFWNIIESATIKIFQPGGLTEGGHEIGVTLMFHSPYMPISDTQYMPIDGCGKKVLRLLT</sequence>
<evidence type="ECO:0000259" key="5">
    <source>
        <dbReference type="Pfam" id="PF19906"/>
    </source>
</evidence>
<protein>
    <recommendedName>
        <fullName evidence="4">C-deglycosylation enzyme beta subunit</fullName>
    </recommendedName>
</protein>
<dbReference type="EMBL" id="QRCT01000012">
    <property type="protein sequence ID" value="RDU24622.1"/>
    <property type="molecule type" value="Genomic_DNA"/>
</dbReference>
<comment type="similarity">
    <text evidence="3">Belongs to the C-glycoside deglycosidase beta subunit family.</text>
</comment>
<dbReference type="RefSeq" id="WP_115480855.1">
    <property type="nucleotide sequence ID" value="NZ_QRCT01000012.1"/>
</dbReference>
<reference evidence="6 7" key="1">
    <citation type="submission" date="2018-07" db="EMBL/GenBank/DDBJ databases">
        <title>Anaerosacharophilus polymeroproducens gen. nov. sp. nov., an anaerobic bacterium isolated from salt field.</title>
        <authorList>
            <person name="Kim W."/>
            <person name="Yang S.-H."/>
            <person name="Oh J."/>
            <person name="Lee J.-H."/>
            <person name="Kwon K.K."/>
        </authorList>
    </citation>
    <scope>NUCLEOTIDE SEQUENCE [LARGE SCALE GENOMIC DNA]</scope>
    <source>
        <strain evidence="6 7">MCWD5</strain>
    </source>
</reference>
<keyword evidence="2" id="KW-0119">Carbohydrate metabolism</keyword>
<dbReference type="Pfam" id="PF19906">
    <property type="entry name" value="CGDB"/>
    <property type="match status" value="1"/>
</dbReference>
<evidence type="ECO:0000256" key="4">
    <source>
        <dbReference type="ARBA" id="ARBA00047208"/>
    </source>
</evidence>
<organism evidence="6 7">
    <name type="scientific">Anaerosacchariphilus polymeriproducens</name>
    <dbReference type="NCBI Taxonomy" id="1812858"/>
    <lineage>
        <taxon>Bacteria</taxon>
        <taxon>Bacillati</taxon>
        <taxon>Bacillota</taxon>
        <taxon>Clostridia</taxon>
        <taxon>Lachnospirales</taxon>
        <taxon>Lachnospiraceae</taxon>
        <taxon>Anaerosacchariphilus</taxon>
    </lineage>
</organism>
<keyword evidence="7" id="KW-1185">Reference proteome</keyword>
<comment type="caution">
    <text evidence="6">The sequence shown here is derived from an EMBL/GenBank/DDBJ whole genome shotgun (WGS) entry which is preliminary data.</text>
</comment>
<evidence type="ECO:0000256" key="3">
    <source>
        <dbReference type="ARBA" id="ARBA00046336"/>
    </source>
</evidence>
<evidence type="ECO:0000313" key="6">
    <source>
        <dbReference type="EMBL" id="RDU24622.1"/>
    </source>
</evidence>
<keyword evidence="1" id="KW-0456">Lyase</keyword>
<accession>A0A371AYP9</accession>
<dbReference type="OrthoDB" id="1956341at2"/>
<dbReference type="AlphaFoldDB" id="A0A371AYP9"/>
<evidence type="ECO:0000256" key="2">
    <source>
        <dbReference type="ARBA" id="ARBA00023277"/>
    </source>
</evidence>
<feature type="domain" description="C-glycoside deglycosidase beta subunit" evidence="5">
    <location>
        <begin position="12"/>
        <end position="119"/>
    </location>
</feature>
<evidence type="ECO:0000256" key="1">
    <source>
        <dbReference type="ARBA" id="ARBA00023239"/>
    </source>
</evidence>
<name>A0A371AYP9_9FIRM</name>
<dbReference type="Proteomes" id="UP000255036">
    <property type="component" value="Unassembled WGS sequence"/>
</dbReference>